<protein>
    <submittedName>
        <fullName evidence="3">Uncharacterized protein</fullName>
    </submittedName>
</protein>
<keyword evidence="2" id="KW-0812">Transmembrane</keyword>
<evidence type="ECO:0000256" key="2">
    <source>
        <dbReference type="SAM" id="Phobius"/>
    </source>
</evidence>
<dbReference type="Proteomes" id="UP001187531">
    <property type="component" value="Unassembled WGS sequence"/>
</dbReference>
<feature type="non-terminal residue" evidence="3">
    <location>
        <position position="299"/>
    </location>
</feature>
<evidence type="ECO:0000313" key="4">
    <source>
        <dbReference type="Proteomes" id="UP001187531"/>
    </source>
</evidence>
<comment type="caution">
    <text evidence="3">The sequence shown here is derived from an EMBL/GenBank/DDBJ whole genome shotgun (WGS) entry which is preliminary data.</text>
</comment>
<keyword evidence="2" id="KW-1133">Transmembrane helix</keyword>
<feature type="transmembrane region" description="Helical" evidence="2">
    <location>
        <begin position="14"/>
        <end position="34"/>
    </location>
</feature>
<gene>
    <name evidence="3" type="ORF">QYM36_000361</name>
</gene>
<name>A0AA88LC19_ARTSF</name>
<feature type="compositionally biased region" description="Low complexity" evidence="1">
    <location>
        <begin position="222"/>
        <end position="251"/>
    </location>
</feature>
<organism evidence="3 4">
    <name type="scientific">Artemia franciscana</name>
    <name type="common">Brine shrimp</name>
    <name type="synonym">Artemia sanfranciscana</name>
    <dbReference type="NCBI Taxonomy" id="6661"/>
    <lineage>
        <taxon>Eukaryota</taxon>
        <taxon>Metazoa</taxon>
        <taxon>Ecdysozoa</taxon>
        <taxon>Arthropoda</taxon>
        <taxon>Crustacea</taxon>
        <taxon>Branchiopoda</taxon>
        <taxon>Anostraca</taxon>
        <taxon>Artemiidae</taxon>
        <taxon>Artemia</taxon>
    </lineage>
</organism>
<sequence>DKLQKDFQYQPTKMLRSACVFLPLLFLALIEGYFPAKERFLLLNLFNHNKKIIVEPTIATITKTVNPTCLQLLSSSLPLCQRKKRQIFLKDNAKANNFLYRADFVEHHPLSHQFAAQYIRPMEFFDNLLYYTPNAVKVHKDYKETDLIQSSFKAPATAVGRFFQTKPRVIVTTDIATVTVTQMAGQRVKYILTCFPATGVSEPFCDPSVFPQPASSRTETSAPNPETTPLPTTTAANLETTPPPTTTAANPETTARFVANLRANGQGEADTAKKTKQNWNPEVFLCAIKPNAVVNNMPC</sequence>
<keyword evidence="2" id="KW-0472">Membrane</keyword>
<evidence type="ECO:0000313" key="3">
    <source>
        <dbReference type="EMBL" id="KAK2725863.1"/>
    </source>
</evidence>
<accession>A0AA88LC19</accession>
<dbReference type="EMBL" id="JAVRJZ010000002">
    <property type="protein sequence ID" value="KAK2725864.1"/>
    <property type="molecule type" value="Genomic_DNA"/>
</dbReference>
<proteinExistence type="predicted"/>
<reference evidence="3" key="1">
    <citation type="submission" date="2023-07" db="EMBL/GenBank/DDBJ databases">
        <title>Chromosome-level genome assembly of Artemia franciscana.</title>
        <authorList>
            <person name="Jo E."/>
        </authorList>
    </citation>
    <scope>NUCLEOTIDE SEQUENCE</scope>
    <source>
        <tissue evidence="3">Whole body</tissue>
    </source>
</reference>
<keyword evidence="4" id="KW-1185">Reference proteome</keyword>
<evidence type="ECO:0000256" key="1">
    <source>
        <dbReference type="SAM" id="MobiDB-lite"/>
    </source>
</evidence>
<feature type="region of interest" description="Disordered" evidence="1">
    <location>
        <begin position="210"/>
        <end position="251"/>
    </location>
</feature>
<dbReference type="EMBL" id="JAVRJZ010000002">
    <property type="protein sequence ID" value="KAK2725863.1"/>
    <property type="molecule type" value="Genomic_DNA"/>
</dbReference>
<feature type="non-terminal residue" evidence="3">
    <location>
        <position position="1"/>
    </location>
</feature>
<dbReference type="AlphaFoldDB" id="A0AA88LC19"/>